<accession>M3CVQ9</accession>
<gene>
    <name evidence="3" type="ORF">SEPMUDRAFT_75061</name>
</gene>
<dbReference type="Proteomes" id="UP000016931">
    <property type="component" value="Unassembled WGS sequence"/>
</dbReference>
<dbReference type="RefSeq" id="XP_016756348.1">
    <property type="nucleotide sequence ID" value="XM_016910093.1"/>
</dbReference>
<dbReference type="InterPro" id="IPR008922">
    <property type="entry name" value="Di-copper_centre_dom_sf"/>
</dbReference>
<dbReference type="PRINTS" id="PR00092">
    <property type="entry name" value="TYROSINASE"/>
</dbReference>
<evidence type="ECO:0000313" key="3">
    <source>
        <dbReference type="EMBL" id="EMF08227.1"/>
    </source>
</evidence>
<keyword evidence="4" id="KW-1185">Reference proteome</keyword>
<dbReference type="GeneID" id="27907230"/>
<dbReference type="OrthoDB" id="6132182at2759"/>
<dbReference type="Pfam" id="PF00264">
    <property type="entry name" value="Tyrosinase"/>
    <property type="match status" value="1"/>
</dbReference>
<evidence type="ECO:0000259" key="2">
    <source>
        <dbReference type="Pfam" id="PF00264"/>
    </source>
</evidence>
<dbReference type="AlphaFoldDB" id="M3CVQ9"/>
<dbReference type="InterPro" id="IPR050316">
    <property type="entry name" value="Tyrosinase/Hemocyanin"/>
</dbReference>
<dbReference type="HOGENOM" id="CLU_035914_0_2_1"/>
<proteinExistence type="predicted"/>
<organism evidence="3 4">
    <name type="scientific">Sphaerulina musiva (strain SO2202)</name>
    <name type="common">Poplar stem canker fungus</name>
    <name type="synonym">Septoria musiva</name>
    <dbReference type="NCBI Taxonomy" id="692275"/>
    <lineage>
        <taxon>Eukaryota</taxon>
        <taxon>Fungi</taxon>
        <taxon>Dikarya</taxon>
        <taxon>Ascomycota</taxon>
        <taxon>Pezizomycotina</taxon>
        <taxon>Dothideomycetes</taxon>
        <taxon>Dothideomycetidae</taxon>
        <taxon>Mycosphaerellales</taxon>
        <taxon>Mycosphaerellaceae</taxon>
        <taxon>Sphaerulina</taxon>
    </lineage>
</organism>
<feature type="domain" description="Tyrosinase copper-binding" evidence="2">
    <location>
        <begin position="41"/>
        <end position="252"/>
    </location>
</feature>
<dbReference type="STRING" id="692275.M3CVQ9"/>
<dbReference type="PANTHER" id="PTHR11474:SF116">
    <property type="entry name" value="TYROSINASE"/>
    <property type="match status" value="1"/>
</dbReference>
<dbReference type="Gene3D" id="1.10.1280.10">
    <property type="entry name" value="Di-copper center containing domain from catechol oxidase"/>
    <property type="match status" value="1"/>
</dbReference>
<dbReference type="EMBL" id="KB456272">
    <property type="protein sequence ID" value="EMF08227.1"/>
    <property type="molecule type" value="Genomic_DNA"/>
</dbReference>
<dbReference type="GO" id="GO:0046872">
    <property type="term" value="F:metal ion binding"/>
    <property type="evidence" value="ECO:0007669"/>
    <property type="project" value="UniProtKB-KW"/>
</dbReference>
<keyword evidence="1" id="KW-0479">Metal-binding</keyword>
<dbReference type="PANTHER" id="PTHR11474">
    <property type="entry name" value="TYROSINASE FAMILY MEMBER"/>
    <property type="match status" value="1"/>
</dbReference>
<dbReference type="eggNOG" id="ENOG502RM4B">
    <property type="taxonomic scope" value="Eukaryota"/>
</dbReference>
<dbReference type="InterPro" id="IPR002227">
    <property type="entry name" value="Tyrosinase_Cu-bd"/>
</dbReference>
<dbReference type="OMA" id="FHHAQVD"/>
<protein>
    <submittedName>
        <fullName evidence="3">Di-copper centre-containing protein</fullName>
    </submittedName>
</protein>
<name>M3CVQ9_SPHMS</name>
<dbReference type="SUPFAM" id="SSF48056">
    <property type="entry name" value="Di-copper centre-containing domain"/>
    <property type="match status" value="1"/>
</dbReference>
<evidence type="ECO:0000313" key="4">
    <source>
        <dbReference type="Proteomes" id="UP000016931"/>
    </source>
</evidence>
<evidence type="ECO:0000256" key="1">
    <source>
        <dbReference type="ARBA" id="ARBA00022723"/>
    </source>
</evidence>
<dbReference type="GO" id="GO:0016491">
    <property type="term" value="F:oxidoreductase activity"/>
    <property type="evidence" value="ECO:0007669"/>
    <property type="project" value="InterPro"/>
</dbReference>
<sequence length="316" mass="36217">MVVRREWGDMTTEAKQDYISALHCMKRLPSQTSRIEFPGARSRFDDFAVAHLINTETVHRSPWLAIWHRHYVWTLEQTMREECGYQYGLPYWHWSKYLAEDPTQSDPESWPLFDGSETSISGNGTQTGPQCSCIQTGPLANWTINFGPTTNGWGCSRNPRGDGYGYNPRCIERAFSVSDLAQLQYSDVVKTVDEGATANDFASLLELIAPSTHNAPHLFMGGTQIEVPFSSQDPWFFFHHGMVEFVFAVWQSVDYDTRTTTLPDPEIFNDIRANGWSLPVPNPTLDSEIYLSTVFENITVRDAMWTNRNSYCYRYE</sequence>
<reference evidence="3 4" key="1">
    <citation type="journal article" date="2012" name="PLoS Pathog.">
        <title>Diverse lifestyles and strategies of plant pathogenesis encoded in the genomes of eighteen Dothideomycetes fungi.</title>
        <authorList>
            <person name="Ohm R.A."/>
            <person name="Feau N."/>
            <person name="Henrissat B."/>
            <person name="Schoch C.L."/>
            <person name="Horwitz B.A."/>
            <person name="Barry K.W."/>
            <person name="Condon B.J."/>
            <person name="Copeland A.C."/>
            <person name="Dhillon B."/>
            <person name="Glaser F."/>
            <person name="Hesse C.N."/>
            <person name="Kosti I."/>
            <person name="LaButti K."/>
            <person name="Lindquist E.A."/>
            <person name="Lucas S."/>
            <person name="Salamov A.A."/>
            <person name="Bradshaw R.E."/>
            <person name="Ciuffetti L."/>
            <person name="Hamelin R.C."/>
            <person name="Kema G.H.J."/>
            <person name="Lawrence C."/>
            <person name="Scott J.A."/>
            <person name="Spatafora J.W."/>
            <person name="Turgeon B.G."/>
            <person name="de Wit P.J.G.M."/>
            <person name="Zhong S."/>
            <person name="Goodwin S.B."/>
            <person name="Grigoriev I.V."/>
        </authorList>
    </citation>
    <scope>NUCLEOTIDE SEQUENCE [LARGE SCALE GENOMIC DNA]</scope>
    <source>
        <strain evidence="3 4">SO2202</strain>
    </source>
</reference>